<evidence type="ECO:0000256" key="1">
    <source>
        <dbReference type="ARBA" id="ARBA00007637"/>
    </source>
</evidence>
<dbReference type="InterPro" id="IPR036291">
    <property type="entry name" value="NAD(P)-bd_dom_sf"/>
</dbReference>
<sequence>HTYKLPVCITRCGNIFGPGDFNFSRIVPDTIRAAIKKRKLVIRSDGKFVRDYIYIKDIIDGYLILGKAMAKSGISGQPFNFSNENPMTVLQIVKLIYKLMDKKPDYKILNQAQYEIKKQYLSSGKAKKLLGWNPKYLLEDALKETIDWHRTYLGTGVTL</sequence>
<comment type="caution">
    <text evidence="3">The sequence shown here is derived from an EMBL/GenBank/DDBJ whole genome shotgun (WGS) entry which is preliminary data.</text>
</comment>
<feature type="non-terminal residue" evidence="3">
    <location>
        <position position="1"/>
    </location>
</feature>
<proteinExistence type="inferred from homology"/>
<dbReference type="Pfam" id="PF01370">
    <property type="entry name" value="Epimerase"/>
    <property type="match status" value="1"/>
</dbReference>
<evidence type="ECO:0000259" key="2">
    <source>
        <dbReference type="Pfam" id="PF01370"/>
    </source>
</evidence>
<dbReference type="EMBL" id="BART01029115">
    <property type="protein sequence ID" value="GAG97286.1"/>
    <property type="molecule type" value="Genomic_DNA"/>
</dbReference>
<evidence type="ECO:0000313" key="3">
    <source>
        <dbReference type="EMBL" id="GAG97286.1"/>
    </source>
</evidence>
<gene>
    <name evidence="3" type="ORF">S01H4_51169</name>
</gene>
<feature type="domain" description="NAD-dependent epimerase/dehydratase" evidence="2">
    <location>
        <begin position="2"/>
        <end position="68"/>
    </location>
</feature>
<accession>X1DLJ2</accession>
<dbReference type="InterPro" id="IPR001509">
    <property type="entry name" value="Epimerase_deHydtase"/>
</dbReference>
<reference evidence="3" key="1">
    <citation type="journal article" date="2014" name="Front. Microbiol.">
        <title>High frequency of phylogenetically diverse reductive dehalogenase-homologous genes in deep subseafloor sedimentary metagenomes.</title>
        <authorList>
            <person name="Kawai M."/>
            <person name="Futagami T."/>
            <person name="Toyoda A."/>
            <person name="Takaki Y."/>
            <person name="Nishi S."/>
            <person name="Hori S."/>
            <person name="Arai W."/>
            <person name="Tsubouchi T."/>
            <person name="Morono Y."/>
            <person name="Uchiyama I."/>
            <person name="Ito T."/>
            <person name="Fujiyama A."/>
            <person name="Inagaki F."/>
            <person name="Takami H."/>
        </authorList>
    </citation>
    <scope>NUCLEOTIDE SEQUENCE</scope>
    <source>
        <strain evidence="3">Expedition CK06-06</strain>
    </source>
</reference>
<comment type="similarity">
    <text evidence="1">Belongs to the NAD(P)-dependent epimerase/dehydratase family.</text>
</comment>
<dbReference type="SUPFAM" id="SSF51735">
    <property type="entry name" value="NAD(P)-binding Rossmann-fold domains"/>
    <property type="match status" value="1"/>
</dbReference>
<dbReference type="AlphaFoldDB" id="X1DLJ2"/>
<dbReference type="Gene3D" id="3.90.25.10">
    <property type="entry name" value="UDP-galactose 4-epimerase, domain 1"/>
    <property type="match status" value="1"/>
</dbReference>
<name>X1DLJ2_9ZZZZ</name>
<organism evidence="3">
    <name type="scientific">marine sediment metagenome</name>
    <dbReference type="NCBI Taxonomy" id="412755"/>
    <lineage>
        <taxon>unclassified sequences</taxon>
        <taxon>metagenomes</taxon>
        <taxon>ecological metagenomes</taxon>
    </lineage>
</organism>
<dbReference type="PANTHER" id="PTHR43000">
    <property type="entry name" value="DTDP-D-GLUCOSE 4,6-DEHYDRATASE-RELATED"/>
    <property type="match status" value="1"/>
</dbReference>
<protein>
    <recommendedName>
        <fullName evidence="2">NAD-dependent epimerase/dehydratase domain-containing protein</fullName>
    </recommendedName>
</protein>